<evidence type="ECO:0000256" key="1">
    <source>
        <dbReference type="SAM" id="MobiDB-lite"/>
    </source>
</evidence>
<dbReference type="AlphaFoldDB" id="A0AA39PRS2"/>
<sequence length="249" mass="27339">MCMRIIEYSSPYILCLLTPTFSNMLIPLSSFQRASAVQLNFLFCFPPLSIPRVSRHPPSLFKIQIPSAHFNFVAGRIRFSRAHIFRLDPFDMWEWDVSDTVSSRRLTFTILLQASHALQTSVASADTRPQGKGALTHFDCPAITKSCNMTESDVAVNLSPRSSFRTSRPMGPRSRQPSSSLAPLSSDSSLSQSSDLAQSRSPTRTSYSTTLTAYNSSPGPSSPIASIGGSPPVIESKMLPVICDRTSQE</sequence>
<proteinExistence type="predicted"/>
<reference evidence="2" key="1">
    <citation type="submission" date="2023-06" db="EMBL/GenBank/DDBJ databases">
        <authorList>
            <consortium name="Lawrence Berkeley National Laboratory"/>
            <person name="Ahrendt S."/>
            <person name="Sahu N."/>
            <person name="Indic B."/>
            <person name="Wong-Bajracharya J."/>
            <person name="Merenyi Z."/>
            <person name="Ke H.-M."/>
            <person name="Monk M."/>
            <person name="Kocsube S."/>
            <person name="Drula E."/>
            <person name="Lipzen A."/>
            <person name="Balint B."/>
            <person name="Henrissat B."/>
            <person name="Andreopoulos B."/>
            <person name="Martin F.M."/>
            <person name="Harder C.B."/>
            <person name="Rigling D."/>
            <person name="Ford K.L."/>
            <person name="Foster G.D."/>
            <person name="Pangilinan J."/>
            <person name="Papanicolaou A."/>
            <person name="Barry K."/>
            <person name="LaButti K."/>
            <person name="Viragh M."/>
            <person name="Koriabine M."/>
            <person name="Yan M."/>
            <person name="Riley R."/>
            <person name="Champramary S."/>
            <person name="Plett K.L."/>
            <person name="Tsai I.J."/>
            <person name="Slot J."/>
            <person name="Sipos G."/>
            <person name="Plett J."/>
            <person name="Nagy L.G."/>
            <person name="Grigoriev I.V."/>
        </authorList>
    </citation>
    <scope>NUCLEOTIDE SEQUENCE</scope>
    <source>
        <strain evidence="2">ICMP 16352</strain>
    </source>
</reference>
<gene>
    <name evidence="2" type="ORF">IW261DRAFT_409811</name>
</gene>
<keyword evidence="3" id="KW-1185">Reference proteome</keyword>
<dbReference type="Proteomes" id="UP001175227">
    <property type="component" value="Unassembled WGS sequence"/>
</dbReference>
<comment type="caution">
    <text evidence="2">The sequence shown here is derived from an EMBL/GenBank/DDBJ whole genome shotgun (WGS) entry which is preliminary data.</text>
</comment>
<protein>
    <submittedName>
        <fullName evidence="2">Uncharacterized protein</fullName>
    </submittedName>
</protein>
<name>A0AA39PRS2_9AGAR</name>
<organism evidence="2 3">
    <name type="scientific">Armillaria novae-zelandiae</name>
    <dbReference type="NCBI Taxonomy" id="153914"/>
    <lineage>
        <taxon>Eukaryota</taxon>
        <taxon>Fungi</taxon>
        <taxon>Dikarya</taxon>
        <taxon>Basidiomycota</taxon>
        <taxon>Agaricomycotina</taxon>
        <taxon>Agaricomycetes</taxon>
        <taxon>Agaricomycetidae</taxon>
        <taxon>Agaricales</taxon>
        <taxon>Marasmiineae</taxon>
        <taxon>Physalacriaceae</taxon>
        <taxon>Armillaria</taxon>
    </lineage>
</organism>
<accession>A0AA39PRS2</accession>
<feature type="region of interest" description="Disordered" evidence="1">
    <location>
        <begin position="158"/>
        <end position="249"/>
    </location>
</feature>
<evidence type="ECO:0000313" key="3">
    <source>
        <dbReference type="Proteomes" id="UP001175227"/>
    </source>
</evidence>
<evidence type="ECO:0000313" key="2">
    <source>
        <dbReference type="EMBL" id="KAK0489340.1"/>
    </source>
</evidence>
<feature type="compositionally biased region" description="Low complexity" evidence="1">
    <location>
        <begin position="172"/>
        <end position="232"/>
    </location>
</feature>
<dbReference type="EMBL" id="JAUEPR010000002">
    <property type="protein sequence ID" value="KAK0489340.1"/>
    <property type="molecule type" value="Genomic_DNA"/>
</dbReference>